<dbReference type="EMBL" id="VZZJ01000008">
    <property type="protein sequence ID" value="KAB1073431.1"/>
    <property type="molecule type" value="Genomic_DNA"/>
</dbReference>
<protein>
    <submittedName>
        <fullName evidence="2">DUF3309 domain-containing protein</fullName>
    </submittedName>
</protein>
<evidence type="ECO:0000256" key="1">
    <source>
        <dbReference type="SAM" id="Phobius"/>
    </source>
</evidence>
<feature type="transmembrane region" description="Helical" evidence="1">
    <location>
        <begin position="30"/>
        <end position="48"/>
    </location>
</feature>
<organism evidence="2 3">
    <name type="scientific">Methylobacterium planeticum</name>
    <dbReference type="NCBI Taxonomy" id="2615211"/>
    <lineage>
        <taxon>Bacteria</taxon>
        <taxon>Pseudomonadati</taxon>
        <taxon>Pseudomonadota</taxon>
        <taxon>Alphaproteobacteria</taxon>
        <taxon>Hyphomicrobiales</taxon>
        <taxon>Methylobacteriaceae</taxon>
        <taxon>Methylobacterium</taxon>
    </lineage>
</organism>
<dbReference type="AlphaFoldDB" id="A0A6N6MUM7"/>
<sequence>MITILLILLILAAFGGGFYGTGGAYPYRTGGWSLGGILVVVLIVLLVMGRV</sequence>
<evidence type="ECO:0000313" key="2">
    <source>
        <dbReference type="EMBL" id="KAB1073431.1"/>
    </source>
</evidence>
<comment type="caution">
    <text evidence="2">The sequence shown here is derived from an EMBL/GenBank/DDBJ whole genome shotgun (WGS) entry which is preliminary data.</text>
</comment>
<evidence type="ECO:0000313" key="3">
    <source>
        <dbReference type="Proteomes" id="UP000441523"/>
    </source>
</evidence>
<keyword evidence="1" id="KW-0472">Membrane</keyword>
<gene>
    <name evidence="2" type="ORF">F6X51_11860</name>
</gene>
<keyword evidence="1" id="KW-1133">Transmembrane helix</keyword>
<dbReference type="Proteomes" id="UP000441523">
    <property type="component" value="Unassembled WGS sequence"/>
</dbReference>
<dbReference type="RefSeq" id="WP_150963834.1">
    <property type="nucleotide sequence ID" value="NZ_VZZJ01000008.1"/>
</dbReference>
<name>A0A6N6MUM7_9HYPH</name>
<keyword evidence="3" id="KW-1185">Reference proteome</keyword>
<reference evidence="2 3" key="1">
    <citation type="submission" date="2019-09" db="EMBL/GenBank/DDBJ databases">
        <title>YIM 132548 draft genome.</title>
        <authorList>
            <person name="Jiang L."/>
        </authorList>
    </citation>
    <scope>NUCLEOTIDE SEQUENCE [LARGE SCALE GENOMIC DNA]</scope>
    <source>
        <strain evidence="2 3">YIM 132548</strain>
    </source>
</reference>
<accession>A0A6N6MUM7</accession>
<keyword evidence="1" id="KW-0812">Transmembrane</keyword>
<proteinExistence type="predicted"/>